<sequence length="381" mass="43747">MRNAPATNTIHTHPAAFLMQQWQRFLSGLDRILTFYESDKQVEGLEWHQQMHGIISPLNISDEARQKLKSISKEKISHQWLRPELLPFVSQDAIKLNQLDLFSESHYLVLLVRTNKRETTILSYLFFRNDCSNFGISGNQSKLETSHKAIIGQMASQFANIALDNYYSVREESESFKEATRSLLNANQLDNTKQTEALKEWKNNWLDTYLLESSRRDGVNYVLSEQGRAKLLSGEHTYEACKDAIDKCIHYICKLYNPATGDELMIEASYIQLAQQSVHQQLSKAPLATNQQNRAMLILDRLEDAAAYLQQQGQSITSADVGATMQKPISAPAISDALRKNRVRILQLLEQYPERWPVIRRYFKPIINLRNKNNHFLSASG</sequence>
<dbReference type="RefSeq" id="WP_212228667.1">
    <property type="nucleotide sequence ID" value="NZ_JAGUCN010000013.1"/>
</dbReference>
<dbReference type="Proteomes" id="UP000721861">
    <property type="component" value="Unassembled WGS sequence"/>
</dbReference>
<comment type="caution">
    <text evidence="1">The sequence shown here is derived from an EMBL/GenBank/DDBJ whole genome shotgun (WGS) entry which is preliminary data.</text>
</comment>
<keyword evidence="2" id="KW-1185">Reference proteome</keyword>
<proteinExistence type="predicted"/>
<evidence type="ECO:0000313" key="1">
    <source>
        <dbReference type="EMBL" id="MBS2212167.1"/>
    </source>
</evidence>
<name>A0ABS5KBG4_9BACT</name>
<accession>A0ABS5KBG4</accession>
<dbReference type="EMBL" id="JAGUCN010000013">
    <property type="protein sequence ID" value="MBS2212167.1"/>
    <property type="molecule type" value="Genomic_DNA"/>
</dbReference>
<protein>
    <submittedName>
        <fullName evidence="1">Uncharacterized protein</fullName>
    </submittedName>
</protein>
<organism evidence="1 2">
    <name type="scientific">Carboxylicivirga mesophila</name>
    <dbReference type="NCBI Taxonomy" id="1166478"/>
    <lineage>
        <taxon>Bacteria</taxon>
        <taxon>Pseudomonadati</taxon>
        <taxon>Bacteroidota</taxon>
        <taxon>Bacteroidia</taxon>
        <taxon>Marinilabiliales</taxon>
        <taxon>Marinilabiliaceae</taxon>
        <taxon>Carboxylicivirga</taxon>
    </lineage>
</organism>
<evidence type="ECO:0000313" key="2">
    <source>
        <dbReference type="Proteomes" id="UP000721861"/>
    </source>
</evidence>
<gene>
    <name evidence="1" type="ORF">KEM09_12175</name>
</gene>
<reference evidence="1 2" key="1">
    <citation type="journal article" date="2014" name="Int. J. Syst. Evol. Microbiol.">
        <title>Carboxylicivirga gen. nov. in the family Marinilabiliaceae with two novel species, Carboxylicivirga mesophila sp. nov. and Carboxylicivirga taeanensis sp. nov., and reclassification of Cytophaga fermentans as Saccharicrinis fermentans gen. nov., comb. nov.</title>
        <authorList>
            <person name="Yang S.H."/>
            <person name="Seo H.S."/>
            <person name="Woo J.H."/>
            <person name="Oh H.M."/>
            <person name="Jang H."/>
            <person name="Lee J.H."/>
            <person name="Kim S.J."/>
            <person name="Kwon K.K."/>
        </authorList>
    </citation>
    <scope>NUCLEOTIDE SEQUENCE [LARGE SCALE GENOMIC DNA]</scope>
    <source>
        <strain evidence="1 2">JCM 18290</strain>
    </source>
</reference>